<name>A0ABD7Z3X3_9NEIS</name>
<protein>
    <submittedName>
        <fullName evidence="3">Permease</fullName>
    </submittedName>
</protein>
<evidence type="ECO:0000256" key="2">
    <source>
        <dbReference type="SAM" id="Phobius"/>
    </source>
</evidence>
<feature type="transmembrane region" description="Helical" evidence="2">
    <location>
        <begin position="137"/>
        <end position="155"/>
    </location>
</feature>
<dbReference type="AlphaFoldDB" id="A0ABD7Z3X3"/>
<keyword evidence="1" id="KW-0813">Transport</keyword>
<dbReference type="RefSeq" id="WP_025331768.1">
    <property type="nucleotide sequence ID" value="NZ_CP132375.1"/>
</dbReference>
<evidence type="ECO:0000313" key="4">
    <source>
        <dbReference type="Proteomes" id="UP001229773"/>
    </source>
</evidence>
<feature type="transmembrane region" description="Helical" evidence="2">
    <location>
        <begin position="260"/>
        <end position="284"/>
    </location>
</feature>
<organism evidence="3 4">
    <name type="scientific">Snodgrassella alvi</name>
    <dbReference type="NCBI Taxonomy" id="1196083"/>
    <lineage>
        <taxon>Bacteria</taxon>
        <taxon>Pseudomonadati</taxon>
        <taxon>Pseudomonadota</taxon>
        <taxon>Betaproteobacteria</taxon>
        <taxon>Neisseriales</taxon>
        <taxon>Neisseriaceae</taxon>
        <taxon>Snodgrassella</taxon>
    </lineage>
</organism>
<reference evidence="3 4" key="1">
    <citation type="submission" date="2023-08" db="EMBL/GenBank/DDBJ databases">
        <title>Complete genome sequences of 12 bacterial strains from the honey bee gut, resolved with long-read nanopore sequencing.</title>
        <authorList>
            <person name="Kwong W.K."/>
            <person name="Acheampong S."/>
            <person name="Polat M.F."/>
        </authorList>
    </citation>
    <scope>NUCLEOTIDE SEQUENCE [LARGE SCALE GENOMIC DNA]</scope>
    <source>
        <strain evidence="4">wkB9</strain>
    </source>
</reference>
<gene>
    <name evidence="3" type="ORF">RAM05_01215</name>
</gene>
<dbReference type="GeneID" id="32537401"/>
<sequence>MTLFLPLIYLLCGLIAGKLTRDTKPVLSLLLTKFIIPVVIIYNIATNFSNMGAVLITTIVVMSIMLLAGKFLRINPVSTLCFSYLNIGWLGLPIAASLFGNQAAAIFISAYIGSSIVGNSLGAWLLTGIRFNIRKLIQMPPVIALIIGCLLLPLGKQIRELDIIYSLAKFLMSFLGMAILGMWLAKSRITLTDIRNTIQTFLKKAAAYFCILSALLGLACLCQQNLILENSAALYLFCLLPPAANIIVLETHYLGTGYSVKPISCGTCISIIAIGIYAIGIMAIKLTN</sequence>
<feature type="transmembrane region" description="Helical" evidence="2">
    <location>
        <begin position="205"/>
        <end position="222"/>
    </location>
</feature>
<feature type="transmembrane region" description="Helical" evidence="2">
    <location>
        <begin position="234"/>
        <end position="254"/>
    </location>
</feature>
<dbReference type="Proteomes" id="UP001229773">
    <property type="component" value="Chromosome"/>
</dbReference>
<feature type="transmembrane region" description="Helical" evidence="2">
    <location>
        <begin position="103"/>
        <end position="125"/>
    </location>
</feature>
<keyword evidence="2" id="KW-0812">Transmembrane</keyword>
<feature type="transmembrane region" description="Helical" evidence="2">
    <location>
        <begin position="167"/>
        <end position="185"/>
    </location>
</feature>
<dbReference type="EMBL" id="CP132375">
    <property type="protein sequence ID" value="WLS98666.1"/>
    <property type="molecule type" value="Genomic_DNA"/>
</dbReference>
<feature type="transmembrane region" description="Helical" evidence="2">
    <location>
        <begin position="52"/>
        <end position="71"/>
    </location>
</feature>
<accession>A0ABD7Z3X3</accession>
<feature type="transmembrane region" description="Helical" evidence="2">
    <location>
        <begin position="77"/>
        <end position="96"/>
    </location>
</feature>
<feature type="transmembrane region" description="Helical" evidence="2">
    <location>
        <begin position="26"/>
        <end position="45"/>
    </location>
</feature>
<dbReference type="PANTHER" id="PTHR36838">
    <property type="entry name" value="AUXIN EFFLUX CARRIER FAMILY PROTEIN"/>
    <property type="match status" value="1"/>
</dbReference>
<proteinExistence type="predicted"/>
<evidence type="ECO:0000313" key="3">
    <source>
        <dbReference type="EMBL" id="WLS98666.1"/>
    </source>
</evidence>
<keyword evidence="2" id="KW-1133">Transmembrane helix</keyword>
<evidence type="ECO:0000256" key="1">
    <source>
        <dbReference type="ARBA" id="ARBA00022448"/>
    </source>
</evidence>
<dbReference type="PANTHER" id="PTHR36838:SF3">
    <property type="entry name" value="TRANSPORTER AUXIN EFFLUX CARRIER EC FAMILY"/>
    <property type="match status" value="1"/>
</dbReference>
<keyword evidence="2" id="KW-0472">Membrane</keyword>